<proteinExistence type="predicted"/>
<name>A0A0H5QJA9_9EUKA</name>
<protein>
    <submittedName>
        <fullName evidence="1">Uncharacterized protein</fullName>
    </submittedName>
</protein>
<evidence type="ECO:0000313" key="1">
    <source>
        <dbReference type="EMBL" id="CRZ02088.1"/>
    </source>
</evidence>
<reference evidence="1" key="1">
    <citation type="submission" date="2015-04" db="EMBL/GenBank/DDBJ databases">
        <title>The genome sequence of the plant pathogenic Rhizarian Plasmodiophora brassicae reveals insights in its biotrophic life cycle and the origin of chitin synthesis.</title>
        <authorList>
            <person name="Schwelm A."/>
            <person name="Fogelqvist J."/>
            <person name="Knaust A."/>
            <person name="Julke S."/>
            <person name="Lilja T."/>
            <person name="Dhandapani V."/>
            <person name="Bonilla-Rosso G."/>
            <person name="Karlsson M."/>
            <person name="Shevchenko A."/>
            <person name="Choi S.R."/>
            <person name="Kim H.G."/>
            <person name="Park J.Y."/>
            <person name="Lim Y.P."/>
            <person name="Ludwig-Muller J."/>
            <person name="Dixelius C."/>
        </authorList>
    </citation>
    <scope>NUCLEOTIDE SEQUENCE</scope>
    <source>
        <tissue evidence="1">Potato root galls</tissue>
    </source>
</reference>
<accession>A0A0H5QJA9</accession>
<sequence>MCRVRQLVLFGPFGCHGFGILQNSGKDLAKFNLQFCRAFGNIRIALHLGAVIMLNEGQQTRVVSAAKSEARASMDFQFDAKRSRHGYFWLRKQLGLFFFKANDKSFFFRCKRQIFRPHHVCNSLSPDLHGRVSSALKSLVVVRPSIGRLRQLFLILKLHERVIAALFSNQIVEDEER</sequence>
<organism evidence="1">
    <name type="scientific">Spongospora subterranea</name>
    <dbReference type="NCBI Taxonomy" id="70186"/>
    <lineage>
        <taxon>Eukaryota</taxon>
        <taxon>Sar</taxon>
        <taxon>Rhizaria</taxon>
        <taxon>Endomyxa</taxon>
        <taxon>Phytomyxea</taxon>
        <taxon>Plasmodiophorida</taxon>
        <taxon>Plasmodiophoridae</taxon>
        <taxon>Spongospora</taxon>
    </lineage>
</organism>
<dbReference type="AlphaFoldDB" id="A0A0H5QJA9"/>
<dbReference type="EMBL" id="HACM01001646">
    <property type="protein sequence ID" value="CRZ02088.1"/>
    <property type="molecule type" value="Transcribed_RNA"/>
</dbReference>